<sequence length="320" mass="33619">MKAIVQHRYGGPETLEYADIDPPTLGPDDVLVRVRAAAVDAGVRHLMSGVPWLIRPVMGLRRPRQPVPGIDAAGVVESVGSAVTDLRPGDPVVGAVRGAYAELARARRQRWVRIPDGISFDTAAAIPTSGTTALLAVRDTGRVRPGQRVLVTGAGSGVGSYVVPLAVRAGARVTGMCRPEKADLVASLGAQEVVGYDQLTGSRDRWDVIIDIAGNTGLTGLRRLLTPRGTAVLVGGEGKGGLFAGFDRQLRALLVSPFVPEKLKPLTAVTRATDLAELLTLVQQGELRPVVDRTFGIGEVADALAYTWSGSAAGKVVITF</sequence>
<dbReference type="KEGG" id="nml:Namu_2823"/>
<dbReference type="SUPFAM" id="SSF51735">
    <property type="entry name" value="NAD(P)-binding Rossmann-fold domains"/>
    <property type="match status" value="1"/>
</dbReference>
<dbReference type="SUPFAM" id="SSF50129">
    <property type="entry name" value="GroES-like"/>
    <property type="match status" value="1"/>
</dbReference>
<proteinExistence type="predicted"/>
<dbReference type="eggNOG" id="COG0604">
    <property type="taxonomic scope" value="Bacteria"/>
</dbReference>
<dbReference type="InterPro" id="IPR052733">
    <property type="entry name" value="Chloroplast_QOR"/>
</dbReference>
<dbReference type="Pfam" id="PF13602">
    <property type="entry name" value="ADH_zinc_N_2"/>
    <property type="match status" value="1"/>
</dbReference>
<dbReference type="InterPro" id="IPR020843">
    <property type="entry name" value="ER"/>
</dbReference>
<evidence type="ECO:0000313" key="2">
    <source>
        <dbReference type="EMBL" id="ACV79168.1"/>
    </source>
</evidence>
<dbReference type="Proteomes" id="UP000002218">
    <property type="component" value="Chromosome"/>
</dbReference>
<evidence type="ECO:0000313" key="3">
    <source>
        <dbReference type="Proteomes" id="UP000002218"/>
    </source>
</evidence>
<dbReference type="OrthoDB" id="3727682at2"/>
<dbReference type="Pfam" id="PF08240">
    <property type="entry name" value="ADH_N"/>
    <property type="match status" value="1"/>
</dbReference>
<dbReference type="CDD" id="cd08267">
    <property type="entry name" value="MDR1"/>
    <property type="match status" value="1"/>
</dbReference>
<dbReference type="InterPro" id="IPR011032">
    <property type="entry name" value="GroES-like_sf"/>
</dbReference>
<feature type="domain" description="Enoyl reductase (ER)" evidence="1">
    <location>
        <begin position="10"/>
        <end position="318"/>
    </location>
</feature>
<reference evidence="3" key="1">
    <citation type="submission" date="2009-09" db="EMBL/GenBank/DDBJ databases">
        <title>The complete genome of Nakamurella multipartita DSM 44233.</title>
        <authorList>
            <consortium name="US DOE Joint Genome Institute (JGI-PGF)"/>
            <person name="Lucas S."/>
            <person name="Copeland A."/>
            <person name="Lapidus A."/>
            <person name="Glavina del Rio T."/>
            <person name="Dalin E."/>
            <person name="Tice H."/>
            <person name="Bruce D."/>
            <person name="Goodwin L."/>
            <person name="Pitluck S."/>
            <person name="Kyrpides N."/>
            <person name="Mavromatis K."/>
            <person name="Ivanova N."/>
            <person name="Ovchinnikova G."/>
            <person name="Sims D."/>
            <person name="Meincke L."/>
            <person name="Brettin T."/>
            <person name="Detter J.C."/>
            <person name="Han C."/>
            <person name="Larimer F."/>
            <person name="Land M."/>
            <person name="Hauser L."/>
            <person name="Markowitz V."/>
            <person name="Cheng J.-F."/>
            <person name="Hugenholtz P."/>
            <person name="Woyke T."/>
            <person name="Wu D."/>
            <person name="Klenk H.-P."/>
            <person name="Eisen J.A."/>
        </authorList>
    </citation>
    <scope>NUCLEOTIDE SEQUENCE [LARGE SCALE GENOMIC DNA]</scope>
    <source>
        <strain evidence="3">ATCC 700099 / DSM 44233 / CIP 104796 / JCM 9543 / NBRC 105858 / Y-104</strain>
    </source>
</reference>
<protein>
    <submittedName>
        <fullName evidence="2">Alcohol dehydrogenase zinc-binding domain protein</fullName>
    </submittedName>
</protein>
<dbReference type="EMBL" id="CP001737">
    <property type="protein sequence ID" value="ACV79168.1"/>
    <property type="molecule type" value="Genomic_DNA"/>
</dbReference>
<dbReference type="InterPro" id="IPR013154">
    <property type="entry name" value="ADH-like_N"/>
</dbReference>
<dbReference type="PANTHER" id="PTHR44013">
    <property type="entry name" value="ZINC-TYPE ALCOHOL DEHYDROGENASE-LIKE PROTEIN C16A3.02C"/>
    <property type="match status" value="1"/>
</dbReference>
<dbReference type="InterPro" id="IPR036291">
    <property type="entry name" value="NAD(P)-bd_dom_sf"/>
</dbReference>
<gene>
    <name evidence="2" type="ordered locus">Namu_2823</name>
</gene>
<dbReference type="HOGENOM" id="CLU_026673_3_3_11"/>
<accession>C8X9L0</accession>
<dbReference type="GO" id="GO:0016491">
    <property type="term" value="F:oxidoreductase activity"/>
    <property type="evidence" value="ECO:0007669"/>
    <property type="project" value="InterPro"/>
</dbReference>
<evidence type="ECO:0000259" key="1">
    <source>
        <dbReference type="SMART" id="SM00829"/>
    </source>
</evidence>
<organism evidence="2 3">
    <name type="scientific">Nakamurella multipartita (strain ATCC 700099 / DSM 44233 / CIP 104796 / JCM 9543 / NBRC 105858 / Y-104)</name>
    <name type="common">Microsphaera multipartita</name>
    <dbReference type="NCBI Taxonomy" id="479431"/>
    <lineage>
        <taxon>Bacteria</taxon>
        <taxon>Bacillati</taxon>
        <taxon>Actinomycetota</taxon>
        <taxon>Actinomycetes</taxon>
        <taxon>Nakamurellales</taxon>
        <taxon>Nakamurellaceae</taxon>
        <taxon>Nakamurella</taxon>
    </lineage>
</organism>
<dbReference type="PANTHER" id="PTHR44013:SF1">
    <property type="entry name" value="ZINC-TYPE ALCOHOL DEHYDROGENASE-LIKE PROTEIN C16A3.02C"/>
    <property type="match status" value="1"/>
</dbReference>
<dbReference type="AlphaFoldDB" id="C8X9L0"/>
<dbReference type="SMART" id="SM00829">
    <property type="entry name" value="PKS_ER"/>
    <property type="match status" value="1"/>
</dbReference>
<name>C8X9L0_NAKMY</name>
<dbReference type="Gene3D" id="3.90.180.10">
    <property type="entry name" value="Medium-chain alcohol dehydrogenases, catalytic domain"/>
    <property type="match status" value="1"/>
</dbReference>
<dbReference type="InParanoid" id="C8X9L0"/>
<reference evidence="2 3" key="2">
    <citation type="journal article" date="2010" name="Stand. Genomic Sci.">
        <title>Complete genome sequence of Nakamurella multipartita type strain (Y-104).</title>
        <authorList>
            <person name="Tice H."/>
            <person name="Mayilraj S."/>
            <person name="Sims D."/>
            <person name="Lapidus A."/>
            <person name="Nolan M."/>
            <person name="Lucas S."/>
            <person name="Glavina Del Rio T."/>
            <person name="Copeland A."/>
            <person name="Cheng J.F."/>
            <person name="Meincke L."/>
            <person name="Bruce D."/>
            <person name="Goodwin L."/>
            <person name="Pitluck S."/>
            <person name="Ivanova N."/>
            <person name="Mavromatis K."/>
            <person name="Ovchinnikova G."/>
            <person name="Pati A."/>
            <person name="Chen A."/>
            <person name="Palaniappan K."/>
            <person name="Land M."/>
            <person name="Hauser L."/>
            <person name="Chang Y.J."/>
            <person name="Jeffries C.D."/>
            <person name="Detter J.C."/>
            <person name="Brettin T."/>
            <person name="Rohde M."/>
            <person name="Goker M."/>
            <person name="Bristow J."/>
            <person name="Eisen J.A."/>
            <person name="Markowitz V."/>
            <person name="Hugenholtz P."/>
            <person name="Kyrpides N.C."/>
            <person name="Klenk H.P."/>
            <person name="Chen F."/>
        </authorList>
    </citation>
    <scope>NUCLEOTIDE SEQUENCE [LARGE SCALE GENOMIC DNA]</scope>
    <source>
        <strain evidence="3">ATCC 700099 / DSM 44233 / CIP 104796 / JCM 9543 / NBRC 105858 / Y-104</strain>
    </source>
</reference>
<dbReference type="RefSeq" id="WP_015748047.1">
    <property type="nucleotide sequence ID" value="NC_013235.1"/>
</dbReference>
<keyword evidence="3" id="KW-1185">Reference proteome</keyword>
<dbReference type="Gene3D" id="3.40.50.720">
    <property type="entry name" value="NAD(P)-binding Rossmann-like Domain"/>
    <property type="match status" value="1"/>
</dbReference>
<dbReference type="STRING" id="479431.Namu_2823"/>